<comment type="function">
    <text evidence="6">Isomerase that catalyzes the conversion of deoxy-ribose 1-phosphate (dRib-1-P) and ribose 1-phosphate (Rib-1-P) to deoxy-ribose 5-phosphate (dRib-5-P) and ribose 5-phosphate (Rib-5-P), respectively.</text>
</comment>
<feature type="binding site" evidence="6">
    <location>
        <position position="335"/>
    </location>
    <ligand>
        <name>Mn(2+)</name>
        <dbReference type="ChEBI" id="CHEBI:29035"/>
        <label>2</label>
    </ligand>
</feature>
<feature type="domain" description="Metalloenzyme" evidence="8">
    <location>
        <begin position="3"/>
        <end position="374"/>
    </location>
</feature>
<dbReference type="FunFam" id="3.30.70.1250:FF:000001">
    <property type="entry name" value="Phosphopentomutase"/>
    <property type="match status" value="1"/>
</dbReference>
<dbReference type="GO" id="GO:0009117">
    <property type="term" value="P:nucleotide metabolic process"/>
    <property type="evidence" value="ECO:0007669"/>
    <property type="project" value="UniProtKB-UniRule"/>
</dbReference>
<feature type="binding site" evidence="6">
    <location>
        <position position="10"/>
    </location>
    <ligand>
        <name>Mn(2+)</name>
        <dbReference type="ChEBI" id="CHEBI:29035"/>
        <label>1</label>
    </ligand>
</feature>
<dbReference type="CDD" id="cd16009">
    <property type="entry name" value="PPM"/>
    <property type="match status" value="1"/>
</dbReference>
<dbReference type="SUPFAM" id="SSF143856">
    <property type="entry name" value="DeoB insert domain-like"/>
    <property type="match status" value="1"/>
</dbReference>
<comment type="catalytic activity">
    <reaction evidence="6">
        <text>2-deoxy-alpha-D-ribose 1-phosphate = 2-deoxy-D-ribose 5-phosphate</text>
        <dbReference type="Rhea" id="RHEA:27658"/>
        <dbReference type="ChEBI" id="CHEBI:57259"/>
        <dbReference type="ChEBI" id="CHEBI:62877"/>
        <dbReference type="EC" id="5.4.2.7"/>
    </reaction>
</comment>
<dbReference type="GO" id="GO:0000287">
    <property type="term" value="F:magnesium ion binding"/>
    <property type="evidence" value="ECO:0007669"/>
    <property type="project" value="UniProtKB-UniRule"/>
</dbReference>
<keyword evidence="2 6" id="KW-0963">Cytoplasm</keyword>
<dbReference type="InterPro" id="IPR024052">
    <property type="entry name" value="Phosphopentomutase_DeoB_cap_sf"/>
</dbReference>
<evidence type="ECO:0000313" key="10">
    <source>
        <dbReference type="Proteomes" id="UP000265882"/>
    </source>
</evidence>
<evidence type="ECO:0000256" key="6">
    <source>
        <dbReference type="HAMAP-Rule" id="MF_00740"/>
    </source>
</evidence>
<dbReference type="GO" id="GO:0043094">
    <property type="term" value="P:metabolic compound salvage"/>
    <property type="evidence" value="ECO:0007669"/>
    <property type="project" value="UniProtKB-UniRule"/>
</dbReference>
<evidence type="ECO:0000259" key="8">
    <source>
        <dbReference type="Pfam" id="PF01676"/>
    </source>
</evidence>
<reference evidence="9 10" key="1">
    <citation type="journal article" date="2017" name="ISME J.">
        <title>Energy and carbon metabolisms in a deep terrestrial subsurface fluid microbial community.</title>
        <authorList>
            <person name="Momper L."/>
            <person name="Jungbluth S.P."/>
            <person name="Lee M.D."/>
            <person name="Amend J.P."/>
        </authorList>
    </citation>
    <scope>NUCLEOTIDE SEQUENCE [LARGE SCALE GENOMIC DNA]</scope>
    <source>
        <strain evidence="9">SURF_5</strain>
    </source>
</reference>
<dbReference type="NCBIfam" id="NF003766">
    <property type="entry name" value="PRK05362.1"/>
    <property type="match status" value="1"/>
</dbReference>
<dbReference type="PANTHER" id="PTHR21110:SF0">
    <property type="entry name" value="PHOSPHOPENTOMUTASE"/>
    <property type="match status" value="1"/>
</dbReference>
<dbReference type="AlphaFoldDB" id="A0A3A4P4D0"/>
<dbReference type="PIRSF" id="PIRSF001491">
    <property type="entry name" value="Ppentomutase"/>
    <property type="match status" value="1"/>
</dbReference>
<comment type="pathway">
    <text evidence="6">Carbohydrate degradation; 2-deoxy-D-ribose 1-phosphate degradation; D-glyceraldehyde 3-phosphate and acetaldehyde from 2-deoxy-alpha-D-ribose 1-phosphate: step 1/2.</text>
</comment>
<proteinExistence type="inferred from homology"/>
<dbReference type="PANTHER" id="PTHR21110">
    <property type="entry name" value="PHOSPHOPENTOMUTASE"/>
    <property type="match status" value="1"/>
</dbReference>
<keyword evidence="4 6" id="KW-0464">Manganese</keyword>
<comment type="cofactor">
    <cofactor evidence="6">
        <name>Mn(2+)</name>
        <dbReference type="ChEBI" id="CHEBI:29035"/>
    </cofactor>
    <text evidence="6">Binds 2 manganese ions.</text>
</comment>
<dbReference type="GO" id="GO:0006018">
    <property type="term" value="P:2-deoxyribose 1-phosphate catabolic process"/>
    <property type="evidence" value="ECO:0007669"/>
    <property type="project" value="UniProtKB-UniRule"/>
</dbReference>
<keyword evidence="3 6" id="KW-0479">Metal-binding</keyword>
<evidence type="ECO:0000256" key="5">
    <source>
        <dbReference type="ARBA" id="ARBA00023235"/>
    </source>
</evidence>
<organism evidence="9 10">
    <name type="scientific">Abyssobacteria bacterium (strain SURF_5)</name>
    <dbReference type="NCBI Taxonomy" id="2093360"/>
    <lineage>
        <taxon>Bacteria</taxon>
        <taxon>Pseudomonadati</taxon>
        <taxon>Candidatus Hydrogenedentota</taxon>
        <taxon>Candidatus Abyssobacteria</taxon>
    </lineage>
</organism>
<dbReference type="UniPathway" id="UPA00087">
    <property type="reaction ID" value="UER00173"/>
</dbReference>
<dbReference type="Proteomes" id="UP000265882">
    <property type="component" value="Unassembled WGS sequence"/>
</dbReference>
<dbReference type="NCBIfam" id="TIGR01696">
    <property type="entry name" value="deoB"/>
    <property type="match status" value="1"/>
</dbReference>
<accession>A0A3A4P4D0</accession>
<evidence type="ECO:0000256" key="7">
    <source>
        <dbReference type="NCBIfam" id="TIGR01696"/>
    </source>
</evidence>
<name>A0A3A4P4D0_ABYX5</name>
<dbReference type="InterPro" id="IPR006124">
    <property type="entry name" value="Metalloenzyme"/>
</dbReference>
<feature type="binding site" evidence="6">
    <location>
        <position position="323"/>
    </location>
    <ligand>
        <name>Mn(2+)</name>
        <dbReference type="ChEBI" id="CHEBI:29035"/>
        <label>1</label>
    </ligand>
</feature>
<feature type="binding site" evidence="6">
    <location>
        <position position="287"/>
    </location>
    <ligand>
        <name>Mn(2+)</name>
        <dbReference type="ChEBI" id="CHEBI:29035"/>
        <label>2</label>
    </ligand>
</feature>
<evidence type="ECO:0000256" key="2">
    <source>
        <dbReference type="ARBA" id="ARBA00022490"/>
    </source>
</evidence>
<dbReference type="GO" id="GO:0030145">
    <property type="term" value="F:manganese ion binding"/>
    <property type="evidence" value="ECO:0007669"/>
    <property type="project" value="UniProtKB-UniRule"/>
</dbReference>
<keyword evidence="5 6" id="KW-0413">Isomerase</keyword>
<dbReference type="EMBL" id="QZKU01000014">
    <property type="protein sequence ID" value="RJP26012.1"/>
    <property type="molecule type" value="Genomic_DNA"/>
</dbReference>
<dbReference type="Gene3D" id="3.30.70.1250">
    <property type="entry name" value="Phosphopentomutase"/>
    <property type="match status" value="1"/>
</dbReference>
<dbReference type="Pfam" id="PF01676">
    <property type="entry name" value="Metalloenzyme"/>
    <property type="match status" value="1"/>
</dbReference>
<comment type="catalytic activity">
    <reaction evidence="6">
        <text>alpha-D-ribose 1-phosphate = D-ribose 5-phosphate</text>
        <dbReference type="Rhea" id="RHEA:18793"/>
        <dbReference type="ChEBI" id="CHEBI:57720"/>
        <dbReference type="ChEBI" id="CHEBI:78346"/>
        <dbReference type="EC" id="5.4.2.7"/>
    </reaction>
</comment>
<comment type="caution">
    <text evidence="9">The sequence shown here is derived from an EMBL/GenBank/DDBJ whole genome shotgun (WGS) entry which is preliminary data.</text>
</comment>
<dbReference type="Gene3D" id="3.40.720.10">
    <property type="entry name" value="Alkaline Phosphatase, subunit A"/>
    <property type="match status" value="1"/>
</dbReference>
<evidence type="ECO:0000313" key="9">
    <source>
        <dbReference type="EMBL" id="RJP26012.1"/>
    </source>
</evidence>
<dbReference type="EC" id="5.4.2.7" evidence="6 7"/>
<dbReference type="GO" id="GO:0008973">
    <property type="term" value="F:phosphopentomutase activity"/>
    <property type="evidence" value="ECO:0007669"/>
    <property type="project" value="UniProtKB-UniRule"/>
</dbReference>
<comment type="subcellular location">
    <subcellularLocation>
        <location evidence="6">Cytoplasm</location>
    </subcellularLocation>
</comment>
<sequence>MARVILIILDGVGVGALPDAAEYGDEDANSVAHAAAAFEGFRLPNLRKMGLGNIAPISGVPPAREPICAYGKMGEVSAGKDTTTGHWEMMGVVLDEPFPVFPEGFPADLIQAFERRSGRKTIGNKPASGTRIIEELGPRHLQTGELIIYTSADSVFQVAAHVDVMPVDELHRICEIARSLLTGPLQVSRVIARPFSGEPGDFVRTADRKDFSVEPPESTLLDSILDAGMQVRGVGKLDDIFAQRGFTACSHVSNNTEGIELIKQEMRARFEGLLFANLIDFDMKYGHRNDSEGYARALMEFDEAAPDYLDLLSDQELLIITSDHGNDPTTPSTDHSREYVPLLVKSARRERGTCLGTRETFADVGQTIAAFFRLPVLKAGKSFLGDLL</sequence>
<comment type="similarity">
    <text evidence="1 6">Belongs to the phosphopentomutase family.</text>
</comment>
<feature type="binding site" evidence="6">
    <location>
        <position position="324"/>
    </location>
    <ligand>
        <name>Mn(2+)</name>
        <dbReference type="ChEBI" id="CHEBI:29035"/>
        <label>1</label>
    </ligand>
</feature>
<protein>
    <recommendedName>
        <fullName evidence="6 7">Phosphopentomutase</fullName>
        <ecNumber evidence="6 7">5.4.2.7</ecNumber>
    </recommendedName>
    <alternativeName>
        <fullName evidence="6">Phosphodeoxyribomutase</fullName>
    </alternativeName>
</protein>
<dbReference type="HAMAP" id="MF_00740">
    <property type="entry name" value="Phosphopentomut"/>
    <property type="match status" value="1"/>
</dbReference>
<dbReference type="SUPFAM" id="SSF53649">
    <property type="entry name" value="Alkaline phosphatase-like"/>
    <property type="match status" value="1"/>
</dbReference>
<dbReference type="InterPro" id="IPR010045">
    <property type="entry name" value="DeoB"/>
</dbReference>
<evidence type="ECO:0000256" key="4">
    <source>
        <dbReference type="ARBA" id="ARBA00023211"/>
    </source>
</evidence>
<dbReference type="GO" id="GO:0006015">
    <property type="term" value="P:5-phosphoribose 1-diphosphate biosynthetic process"/>
    <property type="evidence" value="ECO:0007669"/>
    <property type="project" value="UniProtKB-UniPathway"/>
</dbReference>
<dbReference type="InterPro" id="IPR017850">
    <property type="entry name" value="Alkaline_phosphatase_core_sf"/>
</dbReference>
<evidence type="ECO:0000256" key="3">
    <source>
        <dbReference type="ARBA" id="ARBA00022723"/>
    </source>
</evidence>
<feature type="binding site" evidence="6">
    <location>
        <position position="282"/>
    </location>
    <ligand>
        <name>Mn(2+)</name>
        <dbReference type="ChEBI" id="CHEBI:29035"/>
        <label>2</label>
    </ligand>
</feature>
<evidence type="ECO:0000256" key="1">
    <source>
        <dbReference type="ARBA" id="ARBA00010373"/>
    </source>
</evidence>
<gene>
    <name evidence="6" type="primary">deoB</name>
    <name evidence="9" type="ORF">C4520_01370</name>
</gene>
<dbReference type="GO" id="GO:0005829">
    <property type="term" value="C:cytosol"/>
    <property type="evidence" value="ECO:0007669"/>
    <property type="project" value="TreeGrafter"/>
</dbReference>